<dbReference type="EMBL" id="CM039436">
    <property type="protein sequence ID" value="KAI4314823.1"/>
    <property type="molecule type" value="Genomic_DNA"/>
</dbReference>
<evidence type="ECO:0000313" key="1">
    <source>
        <dbReference type="EMBL" id="KAI4314823.1"/>
    </source>
</evidence>
<gene>
    <name evidence="1" type="ORF">L6164_027691</name>
</gene>
<evidence type="ECO:0000313" key="2">
    <source>
        <dbReference type="Proteomes" id="UP000828941"/>
    </source>
</evidence>
<proteinExistence type="predicted"/>
<accession>A0ACB9LUP8</accession>
<dbReference type="Proteomes" id="UP000828941">
    <property type="component" value="Chromosome 11"/>
</dbReference>
<name>A0ACB9LUP8_BAUVA</name>
<keyword evidence="2" id="KW-1185">Reference proteome</keyword>
<protein>
    <submittedName>
        <fullName evidence="1">Uncharacterized protein</fullName>
    </submittedName>
</protein>
<reference evidence="1 2" key="1">
    <citation type="journal article" date="2022" name="DNA Res.">
        <title>Chromosomal-level genome assembly of the orchid tree Bauhinia variegata (Leguminosae; Cercidoideae) supports the allotetraploid origin hypothesis of Bauhinia.</title>
        <authorList>
            <person name="Zhong Y."/>
            <person name="Chen Y."/>
            <person name="Zheng D."/>
            <person name="Pang J."/>
            <person name="Liu Y."/>
            <person name="Luo S."/>
            <person name="Meng S."/>
            <person name="Qian L."/>
            <person name="Wei D."/>
            <person name="Dai S."/>
            <person name="Zhou R."/>
        </authorList>
    </citation>
    <scope>NUCLEOTIDE SEQUENCE [LARGE SCALE GENOMIC DNA]</scope>
    <source>
        <strain evidence="1">BV-YZ2020</strain>
    </source>
</reference>
<sequence length="242" mass="27833">MDAFEFGNVKAEKARATLRYNLLTSIAKTLRIVELCLALLLLSWIVARLPFAVKISSDYIRRVSGFIGSPLFVFMVTNAIIATLMAKSGRITSQNSAGDDAETELCEELLKHSAERRESPSEAYALPRVAEEVEYQDKQIISEINATIRRLEDQTQIDTCTDTENDDDHSSQFPKVYRRTQSEKLKGDSVQRKFRRSETEIGREKFYPQDKLSNEEFQRTIEEFIAKQMRFLREEESSIVET</sequence>
<comment type="caution">
    <text evidence="1">The sequence shown here is derived from an EMBL/GenBank/DDBJ whole genome shotgun (WGS) entry which is preliminary data.</text>
</comment>
<organism evidence="1 2">
    <name type="scientific">Bauhinia variegata</name>
    <name type="common">Purple orchid tree</name>
    <name type="synonym">Phanera variegata</name>
    <dbReference type="NCBI Taxonomy" id="167791"/>
    <lineage>
        <taxon>Eukaryota</taxon>
        <taxon>Viridiplantae</taxon>
        <taxon>Streptophyta</taxon>
        <taxon>Embryophyta</taxon>
        <taxon>Tracheophyta</taxon>
        <taxon>Spermatophyta</taxon>
        <taxon>Magnoliopsida</taxon>
        <taxon>eudicotyledons</taxon>
        <taxon>Gunneridae</taxon>
        <taxon>Pentapetalae</taxon>
        <taxon>rosids</taxon>
        <taxon>fabids</taxon>
        <taxon>Fabales</taxon>
        <taxon>Fabaceae</taxon>
        <taxon>Cercidoideae</taxon>
        <taxon>Cercideae</taxon>
        <taxon>Bauhiniinae</taxon>
        <taxon>Bauhinia</taxon>
    </lineage>
</organism>